<proteinExistence type="predicted"/>
<dbReference type="InterPro" id="IPR019734">
    <property type="entry name" value="TPR_rpt"/>
</dbReference>
<evidence type="ECO:0000256" key="1">
    <source>
        <dbReference type="ARBA" id="ARBA00000900"/>
    </source>
</evidence>
<dbReference type="GO" id="GO:0006515">
    <property type="term" value="P:protein quality control for misfolded or incompletely synthesized proteins"/>
    <property type="evidence" value="ECO:0007669"/>
    <property type="project" value="TreeGrafter"/>
</dbReference>
<dbReference type="PROSITE" id="PS50005">
    <property type="entry name" value="TPR"/>
    <property type="match status" value="1"/>
</dbReference>
<keyword evidence="9" id="KW-1185">Reference proteome</keyword>
<evidence type="ECO:0000259" key="7">
    <source>
        <dbReference type="PROSITE" id="PS51698"/>
    </source>
</evidence>
<dbReference type="SMART" id="SM00504">
    <property type="entry name" value="Ubox"/>
    <property type="match status" value="1"/>
</dbReference>
<dbReference type="Gene3D" id="1.25.40.10">
    <property type="entry name" value="Tetratricopeptide repeat domain"/>
    <property type="match status" value="1"/>
</dbReference>
<dbReference type="GO" id="GO:0071218">
    <property type="term" value="P:cellular response to misfolded protein"/>
    <property type="evidence" value="ECO:0007669"/>
    <property type="project" value="TreeGrafter"/>
</dbReference>
<keyword evidence="2" id="KW-0808">Transferase</keyword>
<evidence type="ECO:0000256" key="2">
    <source>
        <dbReference type="ARBA" id="ARBA00022679"/>
    </source>
</evidence>
<dbReference type="GO" id="GO:0005737">
    <property type="term" value="C:cytoplasm"/>
    <property type="evidence" value="ECO:0007669"/>
    <property type="project" value="TreeGrafter"/>
</dbReference>
<sequence length="272" mass="31389">MTHALQLKEEGNRRFLAGDYATAEALYSQALVLDPTNPALYTNRAITRLRTCQWDNVIADCDECLRISPDNMKAHFYLSQAHLALHAYDDAVAHALKAHQLCVRAADKSLVAITAHVLKCKKERWDDLEKRRMRETSELENEVNYLLTSERDRALQELGDVDEGTRKEIEEEWQQKIDRMRVVFEKATANESKRRVVPDWAIDGISFGFMVDPVITKTGKSYERASIEEHLRRQPVDPLTREPLYISELVANRDLKQACDEFLEENGWAADW</sequence>
<dbReference type="GO" id="GO:0061630">
    <property type="term" value="F:ubiquitin protein ligase activity"/>
    <property type="evidence" value="ECO:0007669"/>
    <property type="project" value="UniProtKB-EC"/>
</dbReference>
<dbReference type="PANTHER" id="PTHR46803:SF2">
    <property type="entry name" value="E3 UBIQUITIN-PROTEIN LIGASE CHIP"/>
    <property type="match status" value="1"/>
</dbReference>
<dbReference type="InterPro" id="IPR011990">
    <property type="entry name" value="TPR-like_helical_dom_sf"/>
</dbReference>
<evidence type="ECO:0000256" key="6">
    <source>
        <dbReference type="PROSITE-ProRule" id="PRU00339"/>
    </source>
</evidence>
<dbReference type="InterPro" id="IPR013083">
    <property type="entry name" value="Znf_RING/FYVE/PHD"/>
</dbReference>
<organism evidence="8 9">
    <name type="scientific">Cladorrhinum samala</name>
    <dbReference type="NCBI Taxonomy" id="585594"/>
    <lineage>
        <taxon>Eukaryota</taxon>
        <taxon>Fungi</taxon>
        <taxon>Dikarya</taxon>
        <taxon>Ascomycota</taxon>
        <taxon>Pezizomycotina</taxon>
        <taxon>Sordariomycetes</taxon>
        <taxon>Sordariomycetidae</taxon>
        <taxon>Sordariales</taxon>
        <taxon>Podosporaceae</taxon>
        <taxon>Cladorrhinum</taxon>
    </lineage>
</organism>
<evidence type="ECO:0000313" key="9">
    <source>
        <dbReference type="Proteomes" id="UP001321749"/>
    </source>
</evidence>
<dbReference type="AlphaFoldDB" id="A0AAV9HLR6"/>
<reference evidence="8" key="1">
    <citation type="journal article" date="2023" name="Mol. Phylogenet. Evol.">
        <title>Genome-scale phylogeny and comparative genomics of the fungal order Sordariales.</title>
        <authorList>
            <person name="Hensen N."/>
            <person name="Bonometti L."/>
            <person name="Westerberg I."/>
            <person name="Brannstrom I.O."/>
            <person name="Guillou S."/>
            <person name="Cros-Aarteil S."/>
            <person name="Calhoun S."/>
            <person name="Haridas S."/>
            <person name="Kuo A."/>
            <person name="Mondo S."/>
            <person name="Pangilinan J."/>
            <person name="Riley R."/>
            <person name="LaButti K."/>
            <person name="Andreopoulos B."/>
            <person name="Lipzen A."/>
            <person name="Chen C."/>
            <person name="Yan M."/>
            <person name="Daum C."/>
            <person name="Ng V."/>
            <person name="Clum A."/>
            <person name="Steindorff A."/>
            <person name="Ohm R.A."/>
            <person name="Martin F."/>
            <person name="Silar P."/>
            <person name="Natvig D.O."/>
            <person name="Lalanne C."/>
            <person name="Gautier V."/>
            <person name="Ament-Velasquez S.L."/>
            <person name="Kruys A."/>
            <person name="Hutchinson M.I."/>
            <person name="Powell A.J."/>
            <person name="Barry K."/>
            <person name="Miller A.N."/>
            <person name="Grigoriev I.V."/>
            <person name="Debuchy R."/>
            <person name="Gladieux P."/>
            <person name="Hiltunen Thoren M."/>
            <person name="Johannesson H."/>
        </authorList>
    </citation>
    <scope>NUCLEOTIDE SEQUENCE</scope>
    <source>
        <strain evidence="8">PSN324</strain>
    </source>
</reference>
<dbReference type="GO" id="GO:0045862">
    <property type="term" value="P:positive regulation of proteolysis"/>
    <property type="evidence" value="ECO:0007669"/>
    <property type="project" value="TreeGrafter"/>
</dbReference>
<dbReference type="GO" id="GO:0003755">
    <property type="term" value="F:peptidyl-prolyl cis-trans isomerase activity"/>
    <property type="evidence" value="ECO:0007669"/>
    <property type="project" value="UniProtKB-KW"/>
</dbReference>
<comment type="catalytic activity">
    <reaction evidence="1">
        <text>S-ubiquitinyl-[E2 ubiquitin-conjugating enzyme]-L-cysteine + [acceptor protein]-L-lysine = [E2 ubiquitin-conjugating enzyme]-L-cysteine + N(6)-ubiquitinyl-[acceptor protein]-L-lysine.</text>
        <dbReference type="EC" id="2.3.2.27"/>
    </reaction>
</comment>
<dbReference type="GO" id="GO:0051087">
    <property type="term" value="F:protein-folding chaperone binding"/>
    <property type="evidence" value="ECO:0007669"/>
    <property type="project" value="TreeGrafter"/>
</dbReference>
<gene>
    <name evidence="8" type="ORF">QBC42DRAFT_271366</name>
</gene>
<dbReference type="GO" id="GO:0043161">
    <property type="term" value="P:proteasome-mediated ubiquitin-dependent protein catabolic process"/>
    <property type="evidence" value="ECO:0007669"/>
    <property type="project" value="TreeGrafter"/>
</dbReference>
<dbReference type="PANTHER" id="PTHR46803">
    <property type="entry name" value="E3 UBIQUITIN-PROTEIN LIGASE CHIP"/>
    <property type="match status" value="1"/>
</dbReference>
<evidence type="ECO:0000256" key="3">
    <source>
        <dbReference type="ARBA" id="ARBA00022737"/>
    </source>
</evidence>
<protein>
    <submittedName>
        <fullName evidence="8">STIP1 y and U box-containing protein 1</fullName>
    </submittedName>
</protein>
<reference evidence="8" key="2">
    <citation type="submission" date="2023-06" db="EMBL/GenBank/DDBJ databases">
        <authorList>
            <consortium name="Lawrence Berkeley National Laboratory"/>
            <person name="Mondo S.J."/>
            <person name="Hensen N."/>
            <person name="Bonometti L."/>
            <person name="Westerberg I."/>
            <person name="Brannstrom I.O."/>
            <person name="Guillou S."/>
            <person name="Cros-Aarteil S."/>
            <person name="Calhoun S."/>
            <person name="Haridas S."/>
            <person name="Kuo A."/>
            <person name="Pangilinan J."/>
            <person name="Riley R."/>
            <person name="Labutti K."/>
            <person name="Andreopoulos B."/>
            <person name="Lipzen A."/>
            <person name="Chen C."/>
            <person name="Yanf M."/>
            <person name="Daum C."/>
            <person name="Ng V."/>
            <person name="Clum A."/>
            <person name="Steindorff A."/>
            <person name="Ohm R."/>
            <person name="Martin F."/>
            <person name="Silar P."/>
            <person name="Natvig D."/>
            <person name="Lalanne C."/>
            <person name="Gautier V."/>
            <person name="Ament-Velasquez S.L."/>
            <person name="Kruys A."/>
            <person name="Hutchinson M.I."/>
            <person name="Powell A.J."/>
            <person name="Barry K."/>
            <person name="Miller A.N."/>
            <person name="Grigoriev I.V."/>
            <person name="Debuchy R."/>
            <person name="Gladieux P."/>
            <person name="Thoren M.H."/>
            <person name="Johannesson H."/>
        </authorList>
    </citation>
    <scope>NUCLEOTIDE SEQUENCE</scope>
    <source>
        <strain evidence="8">PSN324</strain>
    </source>
</reference>
<dbReference type="SUPFAM" id="SSF57850">
    <property type="entry name" value="RING/U-box"/>
    <property type="match status" value="1"/>
</dbReference>
<dbReference type="Proteomes" id="UP001321749">
    <property type="component" value="Unassembled WGS sequence"/>
</dbReference>
<evidence type="ECO:0000313" key="8">
    <source>
        <dbReference type="EMBL" id="KAK4460895.1"/>
    </source>
</evidence>
<dbReference type="Gene3D" id="3.30.40.10">
    <property type="entry name" value="Zinc/RING finger domain, C3HC4 (zinc finger)"/>
    <property type="match status" value="1"/>
</dbReference>
<dbReference type="EMBL" id="MU865002">
    <property type="protein sequence ID" value="KAK4460895.1"/>
    <property type="molecule type" value="Genomic_DNA"/>
</dbReference>
<evidence type="ECO:0000256" key="4">
    <source>
        <dbReference type="ARBA" id="ARBA00022786"/>
    </source>
</evidence>
<keyword evidence="5" id="KW-0697">Rotamase</keyword>
<evidence type="ECO:0000256" key="5">
    <source>
        <dbReference type="ARBA" id="ARBA00023110"/>
    </source>
</evidence>
<keyword evidence="6" id="KW-0802">TPR repeat</keyword>
<dbReference type="Pfam" id="PF04564">
    <property type="entry name" value="U-box"/>
    <property type="match status" value="1"/>
</dbReference>
<keyword evidence="4" id="KW-0833">Ubl conjugation pathway</keyword>
<dbReference type="PROSITE" id="PS51698">
    <property type="entry name" value="U_BOX"/>
    <property type="match status" value="1"/>
</dbReference>
<comment type="caution">
    <text evidence="8">The sequence shown here is derived from an EMBL/GenBank/DDBJ whole genome shotgun (WGS) entry which is preliminary data.</text>
</comment>
<dbReference type="GO" id="GO:0000209">
    <property type="term" value="P:protein polyubiquitination"/>
    <property type="evidence" value="ECO:0007669"/>
    <property type="project" value="TreeGrafter"/>
</dbReference>
<dbReference type="InterPro" id="IPR041312">
    <property type="entry name" value="CHIP_TPR_N"/>
</dbReference>
<dbReference type="SUPFAM" id="SSF48452">
    <property type="entry name" value="TPR-like"/>
    <property type="match status" value="1"/>
</dbReference>
<keyword evidence="5" id="KW-0413">Isomerase</keyword>
<keyword evidence="3" id="KW-0677">Repeat</keyword>
<accession>A0AAV9HLR6</accession>
<name>A0AAV9HLR6_9PEZI</name>
<dbReference type="Pfam" id="PF18391">
    <property type="entry name" value="CHIP_TPR_N"/>
    <property type="match status" value="1"/>
</dbReference>
<dbReference type="Pfam" id="PF13414">
    <property type="entry name" value="TPR_11"/>
    <property type="match status" value="1"/>
</dbReference>
<dbReference type="InterPro" id="IPR003613">
    <property type="entry name" value="Ubox_domain"/>
</dbReference>
<dbReference type="SMART" id="SM00028">
    <property type="entry name" value="TPR"/>
    <property type="match status" value="3"/>
</dbReference>
<feature type="domain" description="U-box" evidence="7">
    <location>
        <begin position="196"/>
        <end position="269"/>
    </location>
</feature>
<feature type="repeat" description="TPR" evidence="6">
    <location>
        <begin position="4"/>
        <end position="37"/>
    </location>
</feature>